<dbReference type="Gene3D" id="3.30.530.20">
    <property type="match status" value="1"/>
</dbReference>
<dbReference type="InterPro" id="IPR013538">
    <property type="entry name" value="ASHA1/2-like_C"/>
</dbReference>
<comment type="caution">
    <text evidence="3">The sequence shown here is derived from an EMBL/GenBank/DDBJ whole genome shotgun (WGS) entry which is preliminary data.</text>
</comment>
<keyword evidence="4" id="KW-1185">Reference proteome</keyword>
<protein>
    <submittedName>
        <fullName evidence="3">Activator of Hsp90 ATPase 1 family protein</fullName>
    </submittedName>
</protein>
<dbReference type="Proteomes" id="UP000010729">
    <property type="component" value="Unassembled WGS sequence"/>
</dbReference>
<reference evidence="3 4" key="1">
    <citation type="journal article" date="2013" name="Genome Announc.">
        <title>Draft Genome Sequence of Arthrobacter crystallopoietes Strain BAB-32, Revealing Genes for Bioremediation.</title>
        <authorList>
            <person name="Joshi M.N."/>
            <person name="Pandit A.S."/>
            <person name="Sharma A."/>
            <person name="Pandya R.V."/>
            <person name="Desai S.M."/>
            <person name="Saxena A.K."/>
            <person name="Bagatharia S.B."/>
        </authorList>
    </citation>
    <scope>NUCLEOTIDE SEQUENCE [LARGE SCALE GENOMIC DNA]</scope>
    <source>
        <strain evidence="3 4">BAB-32</strain>
    </source>
</reference>
<evidence type="ECO:0000313" key="4">
    <source>
        <dbReference type="Proteomes" id="UP000010729"/>
    </source>
</evidence>
<dbReference type="RefSeq" id="WP_005268675.1">
    <property type="nucleotide sequence ID" value="NZ_ANPE02000109.1"/>
</dbReference>
<evidence type="ECO:0000256" key="1">
    <source>
        <dbReference type="ARBA" id="ARBA00006817"/>
    </source>
</evidence>
<dbReference type="OrthoDB" id="9803476at2"/>
<dbReference type="Pfam" id="PF08327">
    <property type="entry name" value="AHSA1"/>
    <property type="match status" value="1"/>
</dbReference>
<evidence type="ECO:0000313" key="3">
    <source>
        <dbReference type="EMBL" id="EMY34560.1"/>
    </source>
</evidence>
<accession>N1UZR1</accession>
<dbReference type="AlphaFoldDB" id="N1UZR1"/>
<dbReference type="EMBL" id="ANPE02000109">
    <property type="protein sequence ID" value="EMY34560.1"/>
    <property type="molecule type" value="Genomic_DNA"/>
</dbReference>
<sequence>MSGAFRIDVSLDSTIEGASMLRFRCRFAHSLPRVWQALTDDEQLSAWFPCRVRLEERAGGRIEFLFPDQEPDYGEVLEFEPESRLGFSWDQEVLHWYLHPDADGCRLMMTNTLQDPESRAKVAAGWHGCFQALDALLSGSEAQLTPLPELIEHYRQTLG</sequence>
<comment type="similarity">
    <text evidence="1">Belongs to the AHA1 family.</text>
</comment>
<proteinExistence type="inferred from homology"/>
<gene>
    <name evidence="3" type="ORF">D477_009138</name>
</gene>
<evidence type="ECO:0000259" key="2">
    <source>
        <dbReference type="Pfam" id="PF08327"/>
    </source>
</evidence>
<dbReference type="SUPFAM" id="SSF55961">
    <property type="entry name" value="Bet v1-like"/>
    <property type="match status" value="1"/>
</dbReference>
<name>N1UZR1_9MICC</name>
<dbReference type="InterPro" id="IPR023393">
    <property type="entry name" value="START-like_dom_sf"/>
</dbReference>
<feature type="domain" description="Activator of Hsp90 ATPase homologue 1/2-like C-terminal" evidence="2">
    <location>
        <begin position="31"/>
        <end position="137"/>
    </location>
</feature>
<organism evidence="3 4">
    <name type="scientific">Arthrobacter crystallopoietes BAB-32</name>
    <dbReference type="NCBI Taxonomy" id="1246476"/>
    <lineage>
        <taxon>Bacteria</taxon>
        <taxon>Bacillati</taxon>
        <taxon>Actinomycetota</taxon>
        <taxon>Actinomycetes</taxon>
        <taxon>Micrococcales</taxon>
        <taxon>Micrococcaceae</taxon>
        <taxon>Crystallibacter</taxon>
    </lineage>
</organism>
<dbReference type="CDD" id="cd08899">
    <property type="entry name" value="SRPBCC_CalC_Aha1-like_6"/>
    <property type="match status" value="1"/>
</dbReference>